<dbReference type="Gene3D" id="3.40.50.2000">
    <property type="entry name" value="Glycogen Phosphorylase B"/>
    <property type="match status" value="2"/>
</dbReference>
<dbReference type="EC" id="5.1.3.14" evidence="3"/>
<dbReference type="Proteomes" id="UP000575898">
    <property type="component" value="Unassembled WGS sequence"/>
</dbReference>
<dbReference type="AlphaFoldDB" id="A0A840MSY2"/>
<evidence type="ECO:0000313" key="4">
    <source>
        <dbReference type="Proteomes" id="UP000575898"/>
    </source>
</evidence>
<dbReference type="CDD" id="cd03786">
    <property type="entry name" value="GTB_UDP-GlcNAc_2-Epimerase"/>
    <property type="match status" value="1"/>
</dbReference>
<dbReference type="SUPFAM" id="SSF53756">
    <property type="entry name" value="UDP-Glycosyltransferase/glycogen phosphorylase"/>
    <property type="match status" value="1"/>
</dbReference>
<keyword evidence="4" id="KW-1185">Reference proteome</keyword>
<dbReference type="PANTHER" id="PTHR43174">
    <property type="entry name" value="UDP-N-ACETYLGLUCOSAMINE 2-EPIMERASE"/>
    <property type="match status" value="1"/>
</dbReference>
<comment type="caution">
    <text evidence="3">The sequence shown here is derived from an EMBL/GenBank/DDBJ whole genome shotgun (WGS) entry which is preliminary data.</text>
</comment>
<dbReference type="PANTHER" id="PTHR43174:SF1">
    <property type="entry name" value="UDP-N-ACETYLGLUCOSAMINE 2-EPIMERASE"/>
    <property type="match status" value="1"/>
</dbReference>
<evidence type="ECO:0000259" key="2">
    <source>
        <dbReference type="Pfam" id="PF02350"/>
    </source>
</evidence>
<proteinExistence type="inferred from homology"/>
<protein>
    <submittedName>
        <fullName evidence="3">UDP-N-acetylglucosamine 2-epimerase (Non-hydrolyzing)</fullName>
        <ecNumber evidence="3">5.1.3.14</ecNumber>
    </submittedName>
</protein>
<dbReference type="Pfam" id="PF02350">
    <property type="entry name" value="Epimerase_2"/>
    <property type="match status" value="1"/>
</dbReference>
<name>A0A840MSY2_9PROT</name>
<feature type="domain" description="UDP-N-acetylglucosamine 2-epimerase" evidence="2">
    <location>
        <begin position="27"/>
        <end position="362"/>
    </location>
</feature>
<dbReference type="InterPro" id="IPR029767">
    <property type="entry name" value="WecB-like"/>
</dbReference>
<dbReference type="RefSeq" id="WP_343074299.1">
    <property type="nucleotide sequence ID" value="NZ_JACHHY010000021.1"/>
</dbReference>
<dbReference type="NCBIfam" id="TIGR00236">
    <property type="entry name" value="wecB"/>
    <property type="match status" value="1"/>
</dbReference>
<gene>
    <name evidence="3" type="ORF">HNQ59_003190</name>
</gene>
<accession>A0A840MSY2</accession>
<evidence type="ECO:0000256" key="1">
    <source>
        <dbReference type="RuleBase" id="RU003513"/>
    </source>
</evidence>
<keyword evidence="1 3" id="KW-0413">Isomerase</keyword>
<reference evidence="3 4" key="1">
    <citation type="submission" date="2020-08" db="EMBL/GenBank/DDBJ databases">
        <title>Genomic Encyclopedia of Type Strains, Phase IV (KMG-IV): sequencing the most valuable type-strain genomes for metagenomic binning, comparative biology and taxonomic classification.</title>
        <authorList>
            <person name="Goeker M."/>
        </authorList>
    </citation>
    <scope>NUCLEOTIDE SEQUENCE [LARGE SCALE GENOMIC DNA]</scope>
    <source>
        <strain evidence="3 4">DSM 27165</strain>
    </source>
</reference>
<evidence type="ECO:0000313" key="3">
    <source>
        <dbReference type="EMBL" id="MBB5019882.1"/>
    </source>
</evidence>
<dbReference type="EMBL" id="JACHHY010000021">
    <property type="protein sequence ID" value="MBB5019882.1"/>
    <property type="molecule type" value="Genomic_DNA"/>
</dbReference>
<sequence length="374" mass="41458">MKKKIHLVGGARPNFMKLAPIVRALDKQQERFEYRIVHTGQHYDREMSDVFFDELGIPKPDFYLEAGGGSHAQQTAKIMVAYETLCNEQDKPDLCLVVGDVNSTIACSLVAKKLGVAVAHVEAGLRSGDRAMPEEINRLATDAISDYFFVTEESGEINLLKEGQPQEKVFFVGHVMIDNLFYQRDQLSSTELAGQAAELKAKYPRYGVVTLHRPSNVDDQAALTKLIGALREVAAELPLIFPVHPRTRGNIEKFGIELGDRIITTPPLSYMEFLSLWKDAAIVMTDSGGLQEETTGLGVPCLTLRENTERPVTISDGTNTLVGTSPDMIVREARKVLAGQGKQGRQPKFWDGKAAERIVDILYRELDRATSSQP</sequence>
<comment type="similarity">
    <text evidence="1">Belongs to the UDP-N-acetylglucosamine 2-epimerase family.</text>
</comment>
<organism evidence="3 4">
    <name type="scientific">Chitinivorax tropicus</name>
    <dbReference type="NCBI Taxonomy" id="714531"/>
    <lineage>
        <taxon>Bacteria</taxon>
        <taxon>Pseudomonadati</taxon>
        <taxon>Pseudomonadota</taxon>
        <taxon>Betaproteobacteria</taxon>
        <taxon>Chitinivorax</taxon>
    </lineage>
</organism>
<dbReference type="GO" id="GO:0008761">
    <property type="term" value="F:UDP-N-acetylglucosamine 2-epimerase activity"/>
    <property type="evidence" value="ECO:0007669"/>
    <property type="project" value="UniProtKB-EC"/>
</dbReference>
<dbReference type="InterPro" id="IPR003331">
    <property type="entry name" value="UDP_GlcNAc_Epimerase_2_dom"/>
</dbReference>